<feature type="transmembrane region" description="Helical" evidence="1">
    <location>
        <begin position="100"/>
        <end position="126"/>
    </location>
</feature>
<keyword evidence="1" id="KW-0812">Transmembrane</keyword>
<reference evidence="2 3" key="1">
    <citation type="journal article" date="2021" name="BMC Biol.">
        <title>Horizontally acquired antibacterial genes associated with adaptive radiation of ladybird beetles.</title>
        <authorList>
            <person name="Li H.S."/>
            <person name="Tang X.F."/>
            <person name="Huang Y.H."/>
            <person name="Xu Z.Y."/>
            <person name="Chen M.L."/>
            <person name="Du X.Y."/>
            <person name="Qiu B.Y."/>
            <person name="Chen P.T."/>
            <person name="Zhang W."/>
            <person name="Slipinski A."/>
            <person name="Escalona H.E."/>
            <person name="Waterhouse R.M."/>
            <person name="Zwick A."/>
            <person name="Pang H."/>
        </authorList>
    </citation>
    <scope>NUCLEOTIDE SEQUENCE [LARGE SCALE GENOMIC DNA]</scope>
    <source>
        <strain evidence="2">SYSU2018</strain>
    </source>
</reference>
<dbReference type="Gene3D" id="1.10.287.630">
    <property type="entry name" value="Helix hairpin bin"/>
    <property type="match status" value="1"/>
</dbReference>
<gene>
    <name evidence="2" type="ORF">HHI36_014951</name>
</gene>
<evidence type="ECO:0000313" key="3">
    <source>
        <dbReference type="Proteomes" id="UP001516400"/>
    </source>
</evidence>
<keyword evidence="1" id="KW-0472">Membrane</keyword>
<dbReference type="EMBL" id="JABFTP020000062">
    <property type="protein sequence ID" value="KAL3273511.1"/>
    <property type="molecule type" value="Genomic_DNA"/>
</dbReference>
<protein>
    <submittedName>
        <fullName evidence="2">Uncharacterized protein</fullName>
    </submittedName>
</protein>
<feature type="transmembrane region" description="Helical" evidence="1">
    <location>
        <begin position="33"/>
        <end position="54"/>
    </location>
</feature>
<proteinExistence type="predicted"/>
<keyword evidence="3" id="KW-1185">Reference proteome</keyword>
<organism evidence="2 3">
    <name type="scientific">Cryptolaemus montrouzieri</name>
    <dbReference type="NCBI Taxonomy" id="559131"/>
    <lineage>
        <taxon>Eukaryota</taxon>
        <taxon>Metazoa</taxon>
        <taxon>Ecdysozoa</taxon>
        <taxon>Arthropoda</taxon>
        <taxon>Hexapoda</taxon>
        <taxon>Insecta</taxon>
        <taxon>Pterygota</taxon>
        <taxon>Neoptera</taxon>
        <taxon>Endopterygota</taxon>
        <taxon>Coleoptera</taxon>
        <taxon>Polyphaga</taxon>
        <taxon>Cucujiformia</taxon>
        <taxon>Coccinelloidea</taxon>
        <taxon>Coccinellidae</taxon>
        <taxon>Scymninae</taxon>
        <taxon>Scymnini</taxon>
        <taxon>Cryptolaemus</taxon>
    </lineage>
</organism>
<evidence type="ECO:0000313" key="2">
    <source>
        <dbReference type="EMBL" id="KAL3273511.1"/>
    </source>
</evidence>
<comment type="caution">
    <text evidence="2">The sequence shown here is derived from an EMBL/GenBank/DDBJ whole genome shotgun (WGS) entry which is preliminary data.</text>
</comment>
<accession>A0ABD2N499</accession>
<keyword evidence="1" id="KW-1133">Transmembrane helix</keyword>
<name>A0ABD2N499_9CUCU</name>
<evidence type="ECO:0000256" key="1">
    <source>
        <dbReference type="SAM" id="Phobius"/>
    </source>
</evidence>
<dbReference type="AlphaFoldDB" id="A0ABD2N499"/>
<dbReference type="Proteomes" id="UP001516400">
    <property type="component" value="Unassembled WGS sequence"/>
</dbReference>
<sequence>MQWSFKLFRLWTINEYLDNLQLRLTLPSYLYRILKYSLFTTVLLLWLILFNYLLDFYYSRKVVFLDLPSKFFMAADNNLRRMFLVDIYIGNYENIQKIDLYLAIATLYFGKFFEIWLLAQIIQLFASYMMVTHRYQTLLHQVKAFIRFKDLPKRMSRRIYSYLNFRFQYWVFNERVLMDSLCLTLKM</sequence>